<dbReference type="OrthoDB" id="189417at2"/>
<dbReference type="PANTHER" id="PTHR40048:SF1">
    <property type="entry name" value="RHAMNOSYL O-METHYLTRANSFERASE"/>
    <property type="match status" value="1"/>
</dbReference>
<gene>
    <name evidence="3" type="ORF">CEE69_16490</name>
</gene>
<accession>A0A2G1W5D0</accession>
<dbReference type="GeneID" id="90609658"/>
<proteinExistence type="predicted"/>
<dbReference type="Pfam" id="PF04989">
    <property type="entry name" value="RMNT_CmcI"/>
    <property type="match status" value="1"/>
</dbReference>
<evidence type="ECO:0000256" key="1">
    <source>
        <dbReference type="ARBA" id="ARBA00022603"/>
    </source>
</evidence>
<reference evidence="3 4" key="1">
    <citation type="submission" date="2017-06" db="EMBL/GenBank/DDBJ databases">
        <title>Description of Rhodopirellula bahusiensis sp. nov.</title>
        <authorList>
            <person name="Kizina J."/>
            <person name="Harder J."/>
        </authorList>
    </citation>
    <scope>NUCLEOTIDE SEQUENCE [LARGE SCALE GENOMIC DNA]</scope>
    <source>
        <strain evidence="3 4">SWK21</strain>
    </source>
</reference>
<dbReference type="SUPFAM" id="SSF53335">
    <property type="entry name" value="S-adenosyl-L-methionine-dependent methyltransferases"/>
    <property type="match status" value="1"/>
</dbReference>
<sequence>MTPYEEFKSECDKEVQLQGKSQDLQDATKNWINEANAHKYSYHFEWLGRPIIQYPQDIVAVQELIWATQPELIIETGIAHGGSLILSASLLELNAACGGSQDAKVVGVDIDIRDHNRQAIEDHPMSKRIEMIQGSSIAPEIVAQIAELASGKSRVLVFLDSNHTHDHVLAELKAYAPMTTVGSYCVVFDTIIEDLPEGMFPDRPWGKGDNAKTAVHQYIGDNDNFSIDKTYNDKLLITVAPDGFLKRTK</sequence>
<name>A0A2G1W5D0_9BACT</name>
<evidence type="ECO:0000313" key="4">
    <source>
        <dbReference type="Proteomes" id="UP000225740"/>
    </source>
</evidence>
<evidence type="ECO:0000313" key="3">
    <source>
        <dbReference type="EMBL" id="PHQ34236.1"/>
    </source>
</evidence>
<dbReference type="RefSeq" id="WP_099261744.1">
    <property type="nucleotide sequence ID" value="NZ_NIZW01000012.1"/>
</dbReference>
<dbReference type="AlphaFoldDB" id="A0A2G1W5D0"/>
<dbReference type="PANTHER" id="PTHR40048">
    <property type="entry name" value="RHAMNOSYL O-METHYLTRANSFERASE"/>
    <property type="match status" value="1"/>
</dbReference>
<dbReference type="Proteomes" id="UP000225740">
    <property type="component" value="Unassembled WGS sequence"/>
</dbReference>
<keyword evidence="4" id="KW-1185">Reference proteome</keyword>
<dbReference type="Gene3D" id="3.40.50.150">
    <property type="entry name" value="Vaccinia Virus protein VP39"/>
    <property type="match status" value="1"/>
</dbReference>
<organism evidence="3 4">
    <name type="scientific">Rhodopirellula bahusiensis</name>
    <dbReference type="NCBI Taxonomy" id="2014065"/>
    <lineage>
        <taxon>Bacteria</taxon>
        <taxon>Pseudomonadati</taxon>
        <taxon>Planctomycetota</taxon>
        <taxon>Planctomycetia</taxon>
        <taxon>Pirellulales</taxon>
        <taxon>Pirellulaceae</taxon>
        <taxon>Rhodopirellula</taxon>
    </lineage>
</organism>
<dbReference type="GO" id="GO:0005886">
    <property type="term" value="C:plasma membrane"/>
    <property type="evidence" value="ECO:0007669"/>
    <property type="project" value="TreeGrafter"/>
</dbReference>
<dbReference type="GO" id="GO:0071770">
    <property type="term" value="P:DIM/DIP cell wall layer assembly"/>
    <property type="evidence" value="ECO:0007669"/>
    <property type="project" value="TreeGrafter"/>
</dbReference>
<dbReference type="GO" id="GO:0008610">
    <property type="term" value="P:lipid biosynthetic process"/>
    <property type="evidence" value="ECO:0007669"/>
    <property type="project" value="InterPro"/>
</dbReference>
<evidence type="ECO:0000256" key="2">
    <source>
        <dbReference type="ARBA" id="ARBA00022679"/>
    </source>
</evidence>
<protein>
    <submittedName>
        <fullName evidence="3">Cephalosporin hydroxylase</fullName>
    </submittedName>
</protein>
<keyword evidence="1" id="KW-0489">Methyltransferase</keyword>
<keyword evidence="2" id="KW-0808">Transferase</keyword>
<dbReference type="EMBL" id="NIZW01000012">
    <property type="protein sequence ID" value="PHQ34236.1"/>
    <property type="molecule type" value="Genomic_DNA"/>
</dbReference>
<dbReference type="GO" id="GO:0032259">
    <property type="term" value="P:methylation"/>
    <property type="evidence" value="ECO:0007669"/>
    <property type="project" value="UniProtKB-KW"/>
</dbReference>
<comment type="caution">
    <text evidence="3">The sequence shown here is derived from an EMBL/GenBank/DDBJ whole genome shotgun (WGS) entry which is preliminary data.</text>
</comment>
<dbReference type="InterPro" id="IPR007072">
    <property type="entry name" value="RNMT_CmcI"/>
</dbReference>
<dbReference type="InterPro" id="IPR029063">
    <property type="entry name" value="SAM-dependent_MTases_sf"/>
</dbReference>
<dbReference type="GO" id="GO:0008168">
    <property type="term" value="F:methyltransferase activity"/>
    <property type="evidence" value="ECO:0007669"/>
    <property type="project" value="UniProtKB-KW"/>
</dbReference>